<proteinExistence type="predicted"/>
<dbReference type="GO" id="GO:0016787">
    <property type="term" value="F:hydrolase activity"/>
    <property type="evidence" value="ECO:0007669"/>
    <property type="project" value="UniProtKB-KW"/>
</dbReference>
<gene>
    <name evidence="2" type="ORF">SK571_14060</name>
</gene>
<dbReference type="Pfam" id="PF08386">
    <property type="entry name" value="Abhydrolase_4"/>
    <property type="match status" value="1"/>
</dbReference>
<reference evidence="2 3" key="2">
    <citation type="submission" date="2023-11" db="EMBL/GenBank/DDBJ databases">
        <authorList>
            <person name="Lara A.C."/>
            <person name="Chronakova A."/>
        </authorList>
    </citation>
    <scope>NUCLEOTIDE SEQUENCE [LARGE SCALE GENOMIC DNA]</scope>
    <source>
        <strain evidence="2 3">BCCO 10_0798</strain>
    </source>
</reference>
<dbReference type="InterPro" id="IPR013595">
    <property type="entry name" value="Pept_S33_TAP-like_C"/>
</dbReference>
<accession>A0ABU4TQF0</accession>
<protein>
    <submittedName>
        <fullName evidence="2">Alpha/beta hydrolase</fullName>
    </submittedName>
</protein>
<evidence type="ECO:0000313" key="2">
    <source>
        <dbReference type="EMBL" id="MDX8050511.1"/>
    </source>
</evidence>
<dbReference type="EMBL" id="JAXAVV010000006">
    <property type="protein sequence ID" value="MDX8050511.1"/>
    <property type="molecule type" value="Genomic_DNA"/>
</dbReference>
<reference evidence="2 3" key="1">
    <citation type="submission" date="2023-11" db="EMBL/GenBank/DDBJ databases">
        <title>Lentzea sokolovensis, sp. nov., Lentzea kristufkii, sp. nov., and Lentzea miocenensis, sp. nov., rare actinobacteria from Sokolov Coal Basin, Miocene lacustrine sediment, Czech Republic.</title>
        <authorList>
            <person name="Lara A."/>
            <person name="Kotroba L."/>
            <person name="Nouioui I."/>
            <person name="Neumann-Schaal M."/>
            <person name="Mast Y."/>
            <person name="Chronakova A."/>
        </authorList>
    </citation>
    <scope>NUCLEOTIDE SEQUENCE [LARGE SCALE GENOMIC DNA]</scope>
    <source>
        <strain evidence="2 3">BCCO 10_0798</strain>
    </source>
</reference>
<keyword evidence="2" id="KW-0378">Hydrolase</keyword>
<evidence type="ECO:0000313" key="3">
    <source>
        <dbReference type="Proteomes" id="UP001271792"/>
    </source>
</evidence>
<dbReference type="Proteomes" id="UP001271792">
    <property type="component" value="Unassembled WGS sequence"/>
</dbReference>
<evidence type="ECO:0000259" key="1">
    <source>
        <dbReference type="Pfam" id="PF08386"/>
    </source>
</evidence>
<name>A0ABU4TQF0_9PSEU</name>
<dbReference type="RefSeq" id="WP_319984489.1">
    <property type="nucleotide sequence ID" value="NZ_JAXAVV010000006.1"/>
</dbReference>
<feature type="domain" description="Peptidase S33 tripeptidyl aminopeptidase-like C-terminal" evidence="1">
    <location>
        <begin position="88"/>
        <end position="177"/>
    </location>
</feature>
<comment type="caution">
    <text evidence="2">The sequence shown here is derived from an EMBL/GenBank/DDBJ whole genome shotgun (WGS) entry which is preliminary data.</text>
</comment>
<sequence length="184" mass="20512">MYTGSHLRTMLAYKRAVWQQVAESVVALRDGGVPPLTGDEPELEGFGLTPVWYGGLLMQRAVVCNDQGRAPDVDEAWRQVRHRQEKYPFFRNGHGYGNWCAGWPLPATPWRLKRAASPLQLSGHRYETNTPLFFAEQMQRRIGGALLTVDDSAHGSLWHSGCADDAVRFLRTGQTSNDACPGIS</sequence>
<organism evidence="2 3">
    <name type="scientific">Lentzea kristufekii</name>
    <dbReference type="NCBI Taxonomy" id="3095430"/>
    <lineage>
        <taxon>Bacteria</taxon>
        <taxon>Bacillati</taxon>
        <taxon>Actinomycetota</taxon>
        <taxon>Actinomycetes</taxon>
        <taxon>Pseudonocardiales</taxon>
        <taxon>Pseudonocardiaceae</taxon>
        <taxon>Lentzea</taxon>
    </lineage>
</organism>
<keyword evidence="3" id="KW-1185">Reference proteome</keyword>